<accession>A0A415HDM9</accession>
<evidence type="ECO:0000313" key="1">
    <source>
        <dbReference type="EMBL" id="RHK88453.1"/>
    </source>
</evidence>
<gene>
    <name evidence="1" type="ORF">DW042_24120</name>
</gene>
<dbReference type="AlphaFoldDB" id="A0A415HDM9"/>
<dbReference type="Proteomes" id="UP000284417">
    <property type="component" value="Unassembled WGS sequence"/>
</dbReference>
<organism evidence="1 2">
    <name type="scientific">Bacteroides xylanisolvens</name>
    <dbReference type="NCBI Taxonomy" id="371601"/>
    <lineage>
        <taxon>Bacteria</taxon>
        <taxon>Pseudomonadati</taxon>
        <taxon>Bacteroidota</taxon>
        <taxon>Bacteroidia</taxon>
        <taxon>Bacteroidales</taxon>
        <taxon>Bacteroidaceae</taxon>
        <taxon>Bacteroides</taxon>
    </lineage>
</organism>
<evidence type="ECO:0000313" key="2">
    <source>
        <dbReference type="Proteomes" id="UP000284417"/>
    </source>
</evidence>
<reference evidence="1 2" key="1">
    <citation type="submission" date="2018-08" db="EMBL/GenBank/DDBJ databases">
        <title>A genome reference for cultivated species of the human gut microbiota.</title>
        <authorList>
            <person name="Zou Y."/>
            <person name="Xue W."/>
            <person name="Luo G."/>
        </authorList>
    </citation>
    <scope>NUCLEOTIDE SEQUENCE [LARGE SCALE GENOMIC DNA]</scope>
    <source>
        <strain evidence="1 2">AF39-6AC</strain>
    </source>
</reference>
<comment type="caution">
    <text evidence="1">The sequence shown here is derived from an EMBL/GenBank/DDBJ whole genome shotgun (WGS) entry which is preliminary data.</text>
</comment>
<dbReference type="EMBL" id="QROC01000068">
    <property type="protein sequence ID" value="RHK88453.1"/>
    <property type="molecule type" value="Genomic_DNA"/>
</dbReference>
<protein>
    <submittedName>
        <fullName evidence="1">Uncharacterized protein</fullName>
    </submittedName>
</protein>
<sequence>MFPHTSGSKISQRHQFHQLEPRGVRSFDVKGKQIKGEKKAIKLLETFEYLKSATTRLYDTEAKIICIVSKKGAQCIECHHKDI</sequence>
<name>A0A415HDM9_9BACE</name>
<proteinExistence type="predicted"/>